<dbReference type="SUPFAM" id="SSF53474">
    <property type="entry name" value="alpha/beta-Hydrolases"/>
    <property type="match status" value="1"/>
</dbReference>
<sequence length="325" mass="35658">MSQSGGQHHVIATESCGNVDVYVQGNLAAKKTVILTVHDMGSNHLSFHAFLSHPSMSEICSRSTIVHVVLPGQVDGAEDLPETFKFPTMDQLGNELVCVLDQLRITYVVGFGDGTGANILARFALVHPKRCLGIILMHPTSTKAGLMEYMKDKLIGSTLKSGQLKPTAEDYLVFHKFGEKLVEVAQEERDVMLEDYTDHLKTKMNPKNLNRYVQSFVSRTDISAQLCNMSVDVLIVVGSKASHLHTTQTFHSHLPPTKSSLVIIDGVGDVLVEAADKVAHSLLLFLKGCGILPSVRLPGQEVRSSSFNKSRGMSMEDYDKPTKRV</sequence>
<name>A0ABM1DS63_PRICU</name>
<dbReference type="InterPro" id="IPR004142">
    <property type="entry name" value="NDRG"/>
</dbReference>
<dbReference type="PANTHER" id="PTHR11034">
    <property type="entry name" value="N-MYC DOWNSTREAM REGULATED"/>
    <property type="match status" value="1"/>
</dbReference>
<dbReference type="Pfam" id="PF03096">
    <property type="entry name" value="Ndr"/>
    <property type="match status" value="1"/>
</dbReference>
<dbReference type="GeneID" id="106805614"/>
<organism evidence="3 4">
    <name type="scientific">Priapulus caudatus</name>
    <name type="common">Priapulid worm</name>
    <dbReference type="NCBI Taxonomy" id="37621"/>
    <lineage>
        <taxon>Eukaryota</taxon>
        <taxon>Metazoa</taxon>
        <taxon>Ecdysozoa</taxon>
        <taxon>Scalidophora</taxon>
        <taxon>Priapulida</taxon>
        <taxon>Priapulimorpha</taxon>
        <taxon>Priapulimorphida</taxon>
        <taxon>Priapulidae</taxon>
        <taxon>Priapulus</taxon>
    </lineage>
</organism>
<evidence type="ECO:0000313" key="4">
    <source>
        <dbReference type="RefSeq" id="XP_014662784.1"/>
    </source>
</evidence>
<reference evidence="4" key="1">
    <citation type="submission" date="2025-08" db="UniProtKB">
        <authorList>
            <consortium name="RefSeq"/>
        </authorList>
    </citation>
    <scope>IDENTIFICATION</scope>
</reference>
<dbReference type="InterPro" id="IPR029058">
    <property type="entry name" value="AB_hydrolase_fold"/>
</dbReference>
<dbReference type="Gene3D" id="3.40.50.1820">
    <property type="entry name" value="alpha/beta hydrolase"/>
    <property type="match status" value="1"/>
</dbReference>
<comment type="similarity">
    <text evidence="1">Belongs to the NDRG family.</text>
</comment>
<feature type="region of interest" description="Disordered" evidence="2">
    <location>
        <begin position="303"/>
        <end position="325"/>
    </location>
</feature>
<evidence type="ECO:0000313" key="3">
    <source>
        <dbReference type="Proteomes" id="UP000695022"/>
    </source>
</evidence>
<gene>
    <name evidence="4" type="primary">LOC106805614</name>
</gene>
<protein>
    <submittedName>
        <fullName evidence="4">Uncharacterized protein ZK1073.1-like isoform X1</fullName>
    </submittedName>
</protein>
<evidence type="ECO:0000256" key="1">
    <source>
        <dbReference type="ARBA" id="ARBA00005598"/>
    </source>
</evidence>
<keyword evidence="3" id="KW-1185">Reference proteome</keyword>
<evidence type="ECO:0000256" key="2">
    <source>
        <dbReference type="SAM" id="MobiDB-lite"/>
    </source>
</evidence>
<accession>A0ABM1DS63</accession>
<proteinExistence type="inferred from homology"/>
<dbReference type="RefSeq" id="XP_014662784.1">
    <property type="nucleotide sequence ID" value="XM_014807298.1"/>
</dbReference>
<dbReference type="Proteomes" id="UP000695022">
    <property type="component" value="Unplaced"/>
</dbReference>